<dbReference type="PANTHER" id="PTHR15197:SF0">
    <property type="entry name" value="COILIN"/>
    <property type="match status" value="1"/>
</dbReference>
<evidence type="ECO:0000313" key="4">
    <source>
        <dbReference type="EnsemblPlants" id="Bo5g016380.1"/>
    </source>
</evidence>
<organism evidence="4 5">
    <name type="scientific">Brassica oleracea var. oleracea</name>
    <dbReference type="NCBI Taxonomy" id="109376"/>
    <lineage>
        <taxon>Eukaryota</taxon>
        <taxon>Viridiplantae</taxon>
        <taxon>Streptophyta</taxon>
        <taxon>Embryophyta</taxon>
        <taxon>Tracheophyta</taxon>
        <taxon>Spermatophyta</taxon>
        <taxon>Magnoliopsida</taxon>
        <taxon>eudicotyledons</taxon>
        <taxon>Gunneridae</taxon>
        <taxon>Pentapetalae</taxon>
        <taxon>rosids</taxon>
        <taxon>malvids</taxon>
        <taxon>Brassicales</taxon>
        <taxon>Brassicaceae</taxon>
        <taxon>Brassiceae</taxon>
        <taxon>Brassica</taxon>
    </lineage>
</organism>
<dbReference type="AlphaFoldDB" id="A0A0D3C9H4"/>
<dbReference type="GO" id="GO:0030619">
    <property type="term" value="F:U1 snRNA binding"/>
    <property type="evidence" value="ECO:0007669"/>
    <property type="project" value="TreeGrafter"/>
</dbReference>
<dbReference type="InterPro" id="IPR024822">
    <property type="entry name" value="Coilin"/>
</dbReference>
<dbReference type="Proteomes" id="UP000032141">
    <property type="component" value="Chromosome C5"/>
</dbReference>
<sequence>MEPEKVRIRLVFEDQRVLSNSQKKQGLKRSWVVLNPKSHRTVSEFSDHLLHTFCLFEACPHGISLYMDGFVLPPFESSCVLKDKDIVCVKRKKEPLLEIVEEDSEENVCAEIEEAEERAPGVMLLANEEFQKEAGGYESESEEDELEEIVPEKKTSKKRKASSRSTSSKRKKCKLATTEESPVEKENESVVRKGNAVKKSKTSDAQRTENDQQDEVKAKSMTKSKKSSQQDKSKEPNEQCNLSGETKKTPSRSARRKKAKRQWLREKTKQEKEEYLQLQQKQMVVAPTQKPAFTINHQVTKENRSEALETQQPDENGDGVGDEVVPVEVRPGHIRFEPLDETDQASAEEIAPPAEKFVWNGNMTKKKGQKWGTEKAGLSKRYAQDMDEDTYQTEPAEAETVAKGQIDFEQLLAYSGSLKKGDVIAYRLIELTSSWTPEVSSFRVGKISNYDPESKKVTLMPVELEEYPIEKKTEEDTEDSSMQPDTSLYKEDGSLEIEFSSLLDVRCIKTSSSSDTAEAAKSAPSKPDQTATSLKLSTDNGLQTPVKENGKGDPWEELSDALSAKKAQLAQANNGGWTKKGSSSGGSAWSYKALRGSGMGPVMKREEEKPFCFDAVFSLMRLRFPLDRIVPGDLNRIQDMANRTDNSNRCSNGKKLNDGVKLIIATFIGVVIGFFLGISFPTLSLTKINFPSTILPSVDIAYVEDETPETSSETLLHTWSSRTPSHGANASHWKAIIWVPSNPRGAEMLTPGIIAPESDYYLRRLWGLPEEDIPVKPKYLIAFTVGLSQRVNVDACVKKFSEDLFTLVLFHYDGRTTEWEQYEWSKRAIHVSVPKQTKWWYAKRFLHPDIVAPYDYIFIWDEDLGLEHFDAEECVSLLISIKRYIRLIKKHGLEISQPGVESKKKITWEITKRKTKGEVHKDAKEKPGRCNDPHLPPCAAFIEIMAPVFSRDAWRCVWHMLQNDLVHGWGLDFALRKCVEPAHEKIGVVDSQWIIHQTVPSLGSQGEEHDGVAAWQGVRDRCKREWTMFQSRMASSEKMYLKELAAASSNSTVP</sequence>
<feature type="compositionally biased region" description="Basic and acidic residues" evidence="1">
    <location>
        <begin position="263"/>
        <end position="275"/>
    </location>
</feature>
<feature type="compositionally biased region" description="Basic residues" evidence="1">
    <location>
        <begin position="155"/>
        <end position="174"/>
    </location>
</feature>
<dbReference type="STRING" id="109376.A0A0D3C9H4"/>
<evidence type="ECO:0000259" key="3">
    <source>
        <dbReference type="Pfam" id="PF23086"/>
    </source>
</evidence>
<dbReference type="Gramene" id="Bo5g016380.1">
    <property type="protein sequence ID" value="Bo5g016380.1"/>
    <property type="gene ID" value="Bo5g016380"/>
</dbReference>
<dbReference type="OMA" id="RTTEWEQ"/>
<keyword evidence="2" id="KW-0812">Transmembrane</keyword>
<feature type="compositionally biased region" description="Basic and acidic residues" evidence="1">
    <location>
        <begin position="228"/>
        <end position="237"/>
    </location>
</feature>
<name>A0A0D3C9H4_BRAOL</name>
<dbReference type="GO" id="GO:0030620">
    <property type="term" value="F:U2 snRNA binding"/>
    <property type="evidence" value="ECO:0007669"/>
    <property type="project" value="TreeGrafter"/>
</dbReference>
<feature type="compositionally biased region" description="Acidic residues" evidence="1">
    <location>
        <begin position="139"/>
        <end position="149"/>
    </location>
</feature>
<dbReference type="InterPro" id="IPR056398">
    <property type="entry name" value="Tudor_Coilin"/>
</dbReference>
<feature type="domain" description="Coilin tudor" evidence="3">
    <location>
        <begin position="405"/>
        <end position="510"/>
    </location>
</feature>
<feature type="compositionally biased region" description="Basic and acidic residues" evidence="1">
    <location>
        <begin position="201"/>
        <end position="218"/>
    </location>
</feature>
<dbReference type="InterPro" id="IPR007877">
    <property type="entry name" value="DUF707"/>
</dbReference>
<dbReference type="Pfam" id="PF23086">
    <property type="entry name" value="Tudor_Coilin"/>
    <property type="match status" value="1"/>
</dbReference>
<keyword evidence="2" id="KW-0472">Membrane</keyword>
<reference evidence="4 5" key="1">
    <citation type="journal article" date="2014" name="Genome Biol.">
        <title>Transcriptome and methylome profiling reveals relics of genome dominance in the mesopolyploid Brassica oleracea.</title>
        <authorList>
            <person name="Parkin I.A."/>
            <person name="Koh C."/>
            <person name="Tang H."/>
            <person name="Robinson S.J."/>
            <person name="Kagale S."/>
            <person name="Clarke W.E."/>
            <person name="Town C.D."/>
            <person name="Nixon J."/>
            <person name="Krishnakumar V."/>
            <person name="Bidwell S.L."/>
            <person name="Denoeud F."/>
            <person name="Belcram H."/>
            <person name="Links M.G."/>
            <person name="Just J."/>
            <person name="Clarke C."/>
            <person name="Bender T."/>
            <person name="Huebert T."/>
            <person name="Mason A.S."/>
            <person name="Pires J.C."/>
            <person name="Barker G."/>
            <person name="Moore J."/>
            <person name="Walley P.G."/>
            <person name="Manoli S."/>
            <person name="Batley J."/>
            <person name="Edwards D."/>
            <person name="Nelson M.N."/>
            <person name="Wang X."/>
            <person name="Paterson A.H."/>
            <person name="King G."/>
            <person name="Bancroft I."/>
            <person name="Chalhoub B."/>
            <person name="Sharpe A.G."/>
        </authorList>
    </citation>
    <scope>NUCLEOTIDE SEQUENCE</scope>
    <source>
        <strain evidence="4 5">cv. TO1000</strain>
    </source>
</reference>
<evidence type="ECO:0000256" key="1">
    <source>
        <dbReference type="SAM" id="MobiDB-lite"/>
    </source>
</evidence>
<protein>
    <recommendedName>
        <fullName evidence="3">Coilin tudor domain-containing protein</fullName>
    </recommendedName>
</protein>
<accession>A0A0D3C9H4</accession>
<dbReference type="GO" id="GO:0015030">
    <property type="term" value="C:Cajal body"/>
    <property type="evidence" value="ECO:0007669"/>
    <property type="project" value="TreeGrafter"/>
</dbReference>
<evidence type="ECO:0000313" key="5">
    <source>
        <dbReference type="Proteomes" id="UP000032141"/>
    </source>
</evidence>
<dbReference type="Pfam" id="PF05212">
    <property type="entry name" value="DUF707"/>
    <property type="match status" value="1"/>
</dbReference>
<feature type="region of interest" description="Disordered" evidence="1">
    <location>
        <begin position="133"/>
        <end position="275"/>
    </location>
</feature>
<feature type="region of interest" description="Disordered" evidence="1">
    <location>
        <begin position="302"/>
        <end position="324"/>
    </location>
</feature>
<feature type="transmembrane region" description="Helical" evidence="2">
    <location>
        <begin position="662"/>
        <end position="683"/>
    </location>
</feature>
<feature type="compositionally biased region" description="Basic residues" evidence="1">
    <location>
        <begin position="249"/>
        <end position="262"/>
    </location>
</feature>
<reference evidence="4" key="2">
    <citation type="submission" date="2015-03" db="UniProtKB">
        <authorList>
            <consortium name="EnsemblPlants"/>
        </authorList>
    </citation>
    <scope>IDENTIFICATION</scope>
</reference>
<feature type="region of interest" description="Disordered" evidence="1">
    <location>
        <begin position="513"/>
        <end position="554"/>
    </location>
</feature>
<dbReference type="PANTHER" id="PTHR15197">
    <property type="entry name" value="COILIN P80"/>
    <property type="match status" value="1"/>
</dbReference>
<dbReference type="HOGENOM" id="CLU_290429_0_0_1"/>
<feature type="region of interest" description="Disordered" evidence="1">
    <location>
        <begin position="467"/>
        <end position="490"/>
    </location>
</feature>
<feature type="compositionally biased region" description="Polar residues" evidence="1">
    <location>
        <begin position="527"/>
        <end position="543"/>
    </location>
</feature>
<keyword evidence="2" id="KW-1133">Transmembrane helix</keyword>
<feature type="compositionally biased region" description="Basic and acidic residues" evidence="1">
    <location>
        <begin position="182"/>
        <end position="191"/>
    </location>
</feature>
<dbReference type="EnsemblPlants" id="Bo5g016380.1">
    <property type="protein sequence ID" value="Bo5g016380.1"/>
    <property type="gene ID" value="Bo5g016380"/>
</dbReference>
<keyword evidence="5" id="KW-1185">Reference proteome</keyword>
<evidence type="ECO:0000256" key="2">
    <source>
        <dbReference type="SAM" id="Phobius"/>
    </source>
</evidence>
<proteinExistence type="predicted"/>
<dbReference type="GO" id="GO:0000387">
    <property type="term" value="P:spliceosomal snRNP assembly"/>
    <property type="evidence" value="ECO:0007669"/>
    <property type="project" value="TreeGrafter"/>
</dbReference>
<dbReference type="eggNOG" id="ENOG502QVBB">
    <property type="taxonomic scope" value="Eukaryota"/>
</dbReference>